<keyword evidence="2" id="KW-0812">Transmembrane</keyword>
<dbReference type="AlphaFoldDB" id="A0A0N7GXD1"/>
<sequence>MGFILPLGAFICGLLIAQAHDGITHQIKTILSSLLANFFIPVVIIYNLVFYQAGSLSLIIFSFSICIFLFYLYKKITKNSLHALCFSYINMAWLGFPFAIALFGPSVSAPMVAVYIGGSVFGNIWAVAALSQQQESVYKVLLKIAKSPPILAITIAIFCRIIGIQHLTEHQILDAVYTFAKIGMSFAGMCVLGIWLRRTKVQIQDLIQSGKIAFYKILCGLVICSGVYYWVPIPNIDAYIGVMFLLFCLPPAANIVALETYYQGTGTSAKIIASGTMVSCLVVFIFGVILHLI</sequence>
<proteinExistence type="predicted"/>
<keyword evidence="2" id="KW-0472">Membrane</keyword>
<feature type="transmembrane region" description="Helical" evidence="2">
    <location>
        <begin position="109"/>
        <end position="130"/>
    </location>
</feature>
<name>A0A0N7GXD1_9GAMM</name>
<keyword evidence="1" id="KW-0813">Transport</keyword>
<dbReference type="KEGG" id="aei:AOY20_01810"/>
<feature type="transmembrane region" description="Helical" evidence="2">
    <location>
        <begin position="271"/>
        <end position="292"/>
    </location>
</feature>
<organism evidence="3 4">
    <name type="scientific">Acinetobacter equi</name>
    <dbReference type="NCBI Taxonomy" id="1324350"/>
    <lineage>
        <taxon>Bacteria</taxon>
        <taxon>Pseudomonadati</taxon>
        <taxon>Pseudomonadota</taxon>
        <taxon>Gammaproteobacteria</taxon>
        <taxon>Moraxellales</taxon>
        <taxon>Moraxellaceae</taxon>
        <taxon>Acinetobacter</taxon>
    </lineage>
</organism>
<reference evidence="3 4" key="1">
    <citation type="journal article" date="2015" name="Int. J. Syst. Evol. Microbiol.">
        <title>Acinetobacter equi sp. nov. isolated from horse faeces.</title>
        <authorList>
            <person name="Poppel M.T."/>
            <person name="Skiebe E."/>
            <person name="Laue M."/>
            <person name="Bergmann H."/>
            <person name="Ebersberger I."/>
            <person name="Garn T."/>
            <person name="Fruth A."/>
            <person name="Baumgardt S."/>
            <person name="Busse H.J."/>
            <person name="Wilharm G."/>
        </authorList>
    </citation>
    <scope>NUCLEOTIDE SEQUENCE [LARGE SCALE GENOMIC DNA]</scope>
    <source>
        <strain evidence="3 4">114</strain>
    </source>
</reference>
<gene>
    <name evidence="3" type="ORF">AOY20_01810</name>
</gene>
<dbReference type="PANTHER" id="PTHR36838">
    <property type="entry name" value="AUXIN EFFLUX CARRIER FAMILY PROTEIN"/>
    <property type="match status" value="1"/>
</dbReference>
<feature type="transmembrane region" description="Helical" evidence="2">
    <location>
        <begin position="150"/>
        <end position="167"/>
    </location>
</feature>
<dbReference type="EMBL" id="CP012808">
    <property type="protein sequence ID" value="ALH94379.1"/>
    <property type="molecule type" value="Genomic_DNA"/>
</dbReference>
<feature type="transmembrane region" description="Helical" evidence="2">
    <location>
        <begin position="43"/>
        <end position="73"/>
    </location>
</feature>
<feature type="transmembrane region" description="Helical" evidence="2">
    <location>
        <begin position="179"/>
        <end position="196"/>
    </location>
</feature>
<evidence type="ECO:0000313" key="3">
    <source>
        <dbReference type="EMBL" id="ALH94379.1"/>
    </source>
</evidence>
<keyword evidence="4" id="KW-1185">Reference proteome</keyword>
<evidence type="ECO:0000256" key="2">
    <source>
        <dbReference type="SAM" id="Phobius"/>
    </source>
</evidence>
<dbReference type="PANTHER" id="PTHR36838:SF3">
    <property type="entry name" value="TRANSPORTER AUXIN EFFLUX CARRIER EC FAMILY"/>
    <property type="match status" value="1"/>
</dbReference>
<evidence type="ECO:0000256" key="1">
    <source>
        <dbReference type="ARBA" id="ARBA00022448"/>
    </source>
</evidence>
<accession>A0A0N7GXD1</accession>
<dbReference type="RefSeq" id="WP_054580292.1">
    <property type="nucleotide sequence ID" value="NZ_CP012808.1"/>
</dbReference>
<feature type="transmembrane region" description="Helical" evidence="2">
    <location>
        <begin position="212"/>
        <end position="232"/>
    </location>
</feature>
<feature type="transmembrane region" description="Helical" evidence="2">
    <location>
        <begin position="85"/>
        <end position="103"/>
    </location>
</feature>
<dbReference type="OrthoDB" id="358752at2"/>
<dbReference type="Proteomes" id="UP000064939">
    <property type="component" value="Chromosome"/>
</dbReference>
<evidence type="ECO:0000313" key="4">
    <source>
        <dbReference type="Proteomes" id="UP000064939"/>
    </source>
</evidence>
<dbReference type="STRING" id="1324350.AOY20_01810"/>
<protein>
    <submittedName>
        <fullName evidence="3">Permease</fullName>
    </submittedName>
</protein>
<feature type="transmembrane region" description="Helical" evidence="2">
    <location>
        <begin position="238"/>
        <end position="259"/>
    </location>
</feature>
<keyword evidence="2" id="KW-1133">Transmembrane helix</keyword>